<evidence type="ECO:0000256" key="2">
    <source>
        <dbReference type="ARBA" id="ARBA00022630"/>
    </source>
</evidence>
<gene>
    <name evidence="7" type="ORF">FA14DRAFT_191806</name>
</gene>
<dbReference type="SUPFAM" id="SSF51395">
    <property type="entry name" value="FMN-linked oxidoreductases"/>
    <property type="match status" value="1"/>
</dbReference>
<accession>A0A316V8C6</accession>
<dbReference type="GO" id="GO:0016491">
    <property type="term" value="F:oxidoreductase activity"/>
    <property type="evidence" value="ECO:0007669"/>
    <property type="project" value="UniProtKB-KW"/>
</dbReference>
<reference evidence="7 8" key="1">
    <citation type="journal article" date="2018" name="Mol. Biol. Evol.">
        <title>Broad Genomic Sampling Reveals a Smut Pathogenic Ancestry of the Fungal Clade Ustilaginomycotina.</title>
        <authorList>
            <person name="Kijpornyongpan T."/>
            <person name="Mondo S.J."/>
            <person name="Barry K."/>
            <person name="Sandor L."/>
            <person name="Lee J."/>
            <person name="Lipzen A."/>
            <person name="Pangilinan J."/>
            <person name="LaButti K."/>
            <person name="Hainaut M."/>
            <person name="Henrissat B."/>
            <person name="Grigoriev I.V."/>
            <person name="Spatafora J.W."/>
            <person name="Aime M.C."/>
        </authorList>
    </citation>
    <scope>NUCLEOTIDE SEQUENCE [LARGE SCALE GENOMIC DNA]</scope>
    <source>
        <strain evidence="7 8">MCA 3882</strain>
    </source>
</reference>
<evidence type="ECO:0000313" key="7">
    <source>
        <dbReference type="EMBL" id="PWN32731.1"/>
    </source>
</evidence>
<sequence>MSTISIRRQAEKPSDPSILGDKIQLPFSGKTAKSRFMKGAMTEYQSSWDQKDLSKRGIPSEGLIRVYEEWGRGGFGIVLSGNTIVDEINLEGPGNPIMNKRVADQPERAKAFQRLAAGAKAEGSLFLTQLSHGGRQVAEGLNPNPVSASDVKLDDRMGHSFGKPTPLSKEGIQEVVQNFAFAAKYAYDNGSDGVQLHAAHGYLLAQFLAQTTNKRTDEYGGSLENRARIIYEIIQEIRKQVPDPSFILGIKINSVEFQTGGFTPEECREVCAHLEKLGVDVIELSGGTYEELAFSHKRESTIKREAFFLEFSEIIRKGIKKSTIWTTGGFRTAKGMIDAIQSGSTDGIGLGRPVTQEFDLPKKLISGEAVAATKTLLDENNFMITNVASGTQMQQIGNKIQPFDQANEEDHEHFNQTMQAWMKNMGEKGKEGIVEAGYPKLEGQPLKSF</sequence>
<evidence type="ECO:0000256" key="1">
    <source>
        <dbReference type="ARBA" id="ARBA00005979"/>
    </source>
</evidence>
<name>A0A316V8C6_9BASI</name>
<organism evidence="7 8">
    <name type="scientific">Meira miltonrushii</name>
    <dbReference type="NCBI Taxonomy" id="1280837"/>
    <lineage>
        <taxon>Eukaryota</taxon>
        <taxon>Fungi</taxon>
        <taxon>Dikarya</taxon>
        <taxon>Basidiomycota</taxon>
        <taxon>Ustilaginomycotina</taxon>
        <taxon>Exobasidiomycetes</taxon>
        <taxon>Exobasidiales</taxon>
        <taxon>Brachybasidiaceae</taxon>
        <taxon>Meira</taxon>
    </lineage>
</organism>
<dbReference type="Gene3D" id="3.20.20.70">
    <property type="entry name" value="Aldolase class I"/>
    <property type="match status" value="1"/>
</dbReference>
<dbReference type="Proteomes" id="UP000245771">
    <property type="component" value="Unassembled WGS sequence"/>
</dbReference>
<comment type="similarity">
    <text evidence="1">Belongs to the NADH:flavin oxidoreductase/NADH oxidase family.</text>
</comment>
<dbReference type="InParanoid" id="A0A316V8C6"/>
<dbReference type="GeneID" id="37023673"/>
<dbReference type="EMBL" id="KZ819605">
    <property type="protein sequence ID" value="PWN32731.1"/>
    <property type="molecule type" value="Genomic_DNA"/>
</dbReference>
<dbReference type="GO" id="GO:0010181">
    <property type="term" value="F:FMN binding"/>
    <property type="evidence" value="ECO:0007669"/>
    <property type="project" value="InterPro"/>
</dbReference>
<feature type="domain" description="NADH:flavin oxidoreductase/NADH oxidase N-terminal" evidence="6">
    <location>
        <begin position="30"/>
        <end position="367"/>
    </location>
</feature>
<evidence type="ECO:0000256" key="4">
    <source>
        <dbReference type="ARBA" id="ARBA00023002"/>
    </source>
</evidence>
<keyword evidence="4" id="KW-0560">Oxidoreductase</keyword>
<dbReference type="STRING" id="1280837.A0A316V8C6"/>
<proteinExistence type="inferred from homology"/>
<dbReference type="InterPro" id="IPR013785">
    <property type="entry name" value="Aldolase_TIM"/>
</dbReference>
<dbReference type="PANTHER" id="PTHR43656:SF5">
    <property type="entry name" value="NADH:FLAVIN OXIDOREDUCTASE_NADH OXIDASE N-TERMINAL DOMAIN-CONTAINING PROTEIN"/>
    <property type="match status" value="1"/>
</dbReference>
<keyword evidence="2" id="KW-0285">Flavoprotein</keyword>
<dbReference type="RefSeq" id="XP_025353033.1">
    <property type="nucleotide sequence ID" value="XM_025501892.1"/>
</dbReference>
<dbReference type="PANTHER" id="PTHR43656">
    <property type="entry name" value="BINDING OXIDOREDUCTASE, PUTATIVE (AFU_ORTHOLOGUE AFUA_2G08260)-RELATED"/>
    <property type="match status" value="1"/>
</dbReference>
<keyword evidence="8" id="KW-1185">Reference proteome</keyword>
<dbReference type="InterPro" id="IPR001155">
    <property type="entry name" value="OxRdtase_FMN_N"/>
</dbReference>
<dbReference type="CDD" id="cd04733">
    <property type="entry name" value="OYE_like_2_FMN"/>
    <property type="match status" value="1"/>
</dbReference>
<feature type="region of interest" description="Disordered" evidence="5">
    <location>
        <begin position="1"/>
        <end position="23"/>
    </location>
</feature>
<protein>
    <submittedName>
        <fullName evidence="7">NADH oxidase</fullName>
    </submittedName>
</protein>
<dbReference type="Pfam" id="PF00724">
    <property type="entry name" value="Oxidored_FMN"/>
    <property type="match status" value="1"/>
</dbReference>
<dbReference type="InterPro" id="IPR051799">
    <property type="entry name" value="NADH_flavin_oxidoreductase"/>
</dbReference>
<evidence type="ECO:0000313" key="8">
    <source>
        <dbReference type="Proteomes" id="UP000245771"/>
    </source>
</evidence>
<keyword evidence="3" id="KW-0288">FMN</keyword>
<evidence type="ECO:0000259" key="6">
    <source>
        <dbReference type="Pfam" id="PF00724"/>
    </source>
</evidence>
<evidence type="ECO:0000256" key="3">
    <source>
        <dbReference type="ARBA" id="ARBA00022643"/>
    </source>
</evidence>
<evidence type="ECO:0000256" key="5">
    <source>
        <dbReference type="SAM" id="MobiDB-lite"/>
    </source>
</evidence>
<dbReference type="OrthoDB" id="1663137at2759"/>
<dbReference type="AlphaFoldDB" id="A0A316V8C6"/>